<name>A0A840HRG5_9SPHN</name>
<dbReference type="AlphaFoldDB" id="A0A840HRG5"/>
<comment type="caution">
    <text evidence="2">The sequence shown here is derived from an EMBL/GenBank/DDBJ whole genome shotgun (WGS) entry which is preliminary data.</text>
</comment>
<evidence type="ECO:0000313" key="2">
    <source>
        <dbReference type="EMBL" id="MBB4640200.1"/>
    </source>
</evidence>
<feature type="domain" description="Glycosyl transferase family 25" evidence="1">
    <location>
        <begin position="10"/>
        <end position="182"/>
    </location>
</feature>
<organism evidence="2 3">
    <name type="scientific">Rhizorhapis suberifaciens</name>
    <name type="common">corky root of lettuce</name>
    <dbReference type="NCBI Taxonomy" id="13656"/>
    <lineage>
        <taxon>Bacteria</taxon>
        <taxon>Pseudomonadati</taxon>
        <taxon>Pseudomonadota</taxon>
        <taxon>Alphaproteobacteria</taxon>
        <taxon>Sphingomonadales</taxon>
        <taxon>Sphingomonadaceae</taxon>
        <taxon>Rhizorhapis</taxon>
    </lineage>
</organism>
<gene>
    <name evidence="2" type="ORF">HNQ99_000488</name>
</gene>
<evidence type="ECO:0000313" key="3">
    <source>
        <dbReference type="Proteomes" id="UP000575068"/>
    </source>
</evidence>
<reference evidence="2 3" key="1">
    <citation type="submission" date="2020-08" db="EMBL/GenBank/DDBJ databases">
        <title>Genomic Encyclopedia of Type Strains, Phase IV (KMG-IV): sequencing the most valuable type-strain genomes for metagenomic binning, comparative biology and taxonomic classification.</title>
        <authorList>
            <person name="Goeker M."/>
        </authorList>
    </citation>
    <scope>NUCLEOTIDE SEQUENCE [LARGE SCALE GENOMIC DNA]</scope>
    <source>
        <strain evidence="2 3">DSM 7465</strain>
    </source>
</reference>
<evidence type="ECO:0000259" key="1">
    <source>
        <dbReference type="Pfam" id="PF01755"/>
    </source>
</evidence>
<accession>A0A840HRG5</accession>
<proteinExistence type="predicted"/>
<keyword evidence="3" id="KW-1185">Reference proteome</keyword>
<dbReference type="GO" id="GO:0016740">
    <property type="term" value="F:transferase activity"/>
    <property type="evidence" value="ECO:0007669"/>
    <property type="project" value="UniProtKB-KW"/>
</dbReference>
<dbReference type="RefSeq" id="WP_246414372.1">
    <property type="nucleotide sequence ID" value="NZ_JACHOV010000002.1"/>
</dbReference>
<dbReference type="InterPro" id="IPR002654">
    <property type="entry name" value="Glyco_trans_25"/>
</dbReference>
<dbReference type="Proteomes" id="UP000575068">
    <property type="component" value="Unassembled WGS sequence"/>
</dbReference>
<dbReference type="Pfam" id="PF01755">
    <property type="entry name" value="Glyco_transf_25"/>
    <property type="match status" value="1"/>
</dbReference>
<keyword evidence="2" id="KW-0808">Transferase</keyword>
<protein>
    <submittedName>
        <fullName evidence="2">Glycosyl transferase family 25</fullName>
    </submittedName>
</protein>
<sequence length="249" mass="27950">MADVDSSCPVVVVSMANATTRRKAFAARAQRARVPWRFFNACTDLADGLVYDGESAERNKGRQLTSGEIGCYSSHYSVWQEMVLRAIPQCIVLEDDTIVDWAFLSALAATDLAALDMPYLRLYAKQPAFCRTVERDFIQHSRSVVEYVGHAYGTQAYAITQSGAKAFIEACAIIQRPIDDQMDRSWEHGIRNLAVFPAPVIEEFVESGIGASRFQSYRSPAFYSPRQRISRWIDRQKIRAMKLSMLSGG</sequence>
<dbReference type="EMBL" id="JACHOV010000002">
    <property type="protein sequence ID" value="MBB4640200.1"/>
    <property type="molecule type" value="Genomic_DNA"/>
</dbReference>
<dbReference type="CDD" id="cd06532">
    <property type="entry name" value="Glyco_transf_25"/>
    <property type="match status" value="1"/>
</dbReference>